<organism evidence="9 10">
    <name type="scientific">Euplotes crassus</name>
    <dbReference type="NCBI Taxonomy" id="5936"/>
    <lineage>
        <taxon>Eukaryota</taxon>
        <taxon>Sar</taxon>
        <taxon>Alveolata</taxon>
        <taxon>Ciliophora</taxon>
        <taxon>Intramacronucleata</taxon>
        <taxon>Spirotrichea</taxon>
        <taxon>Hypotrichia</taxon>
        <taxon>Euplotida</taxon>
        <taxon>Euplotidae</taxon>
        <taxon>Moneuplotes</taxon>
    </lineage>
</organism>
<evidence type="ECO:0000313" key="10">
    <source>
        <dbReference type="Proteomes" id="UP001295684"/>
    </source>
</evidence>
<feature type="region of interest" description="Disordered" evidence="5">
    <location>
        <begin position="100"/>
        <end position="119"/>
    </location>
</feature>
<dbReference type="NCBIfam" id="TIGR01557">
    <property type="entry name" value="myb_SHAQKYF"/>
    <property type="match status" value="1"/>
</dbReference>
<evidence type="ECO:0000256" key="1">
    <source>
        <dbReference type="ARBA" id="ARBA00023015"/>
    </source>
</evidence>
<dbReference type="SUPFAM" id="SSF46689">
    <property type="entry name" value="Homeodomain-like"/>
    <property type="match status" value="1"/>
</dbReference>
<keyword evidence="4" id="KW-0539">Nucleus</keyword>
<gene>
    <name evidence="9" type="ORF">ECRASSUSDP1_LOCUS8163</name>
</gene>
<evidence type="ECO:0000259" key="8">
    <source>
        <dbReference type="PROSITE" id="PS51294"/>
    </source>
</evidence>
<evidence type="ECO:0000259" key="7">
    <source>
        <dbReference type="PROSITE" id="PS51293"/>
    </source>
</evidence>
<feature type="compositionally biased region" description="Basic and acidic residues" evidence="5">
    <location>
        <begin position="1"/>
        <end position="19"/>
    </location>
</feature>
<dbReference type="PANTHER" id="PTHR12802">
    <property type="entry name" value="SWI/SNF COMPLEX-RELATED"/>
    <property type="match status" value="1"/>
</dbReference>
<feature type="domain" description="Myb-like" evidence="6">
    <location>
        <begin position="34"/>
        <end position="78"/>
    </location>
</feature>
<dbReference type="CDD" id="cd00167">
    <property type="entry name" value="SANT"/>
    <property type="match status" value="1"/>
</dbReference>
<sequence length="119" mass="14260">MEEQKHNYNIDSNMNHDQENVDTQMLPEEVIVTGRWTNQEHMQFVECLKKYGKDWSKLEKCVPTRTGPQVRSHAQKYFNRIKKEYQTDFPLEYIHQFTKNEPKESGESWMSADNNQCSK</sequence>
<comment type="caution">
    <text evidence="9">The sequence shown here is derived from an EMBL/GenBank/DDBJ whole genome shotgun (WGS) entry which is preliminary data.</text>
</comment>
<evidence type="ECO:0000259" key="6">
    <source>
        <dbReference type="PROSITE" id="PS50090"/>
    </source>
</evidence>
<keyword evidence="3" id="KW-0804">Transcription</keyword>
<protein>
    <submittedName>
        <fullName evidence="9">Uncharacterized protein</fullName>
    </submittedName>
</protein>
<keyword evidence="1" id="KW-0805">Transcription regulation</keyword>
<evidence type="ECO:0000256" key="3">
    <source>
        <dbReference type="ARBA" id="ARBA00023163"/>
    </source>
</evidence>
<evidence type="ECO:0000313" key="9">
    <source>
        <dbReference type="EMBL" id="CAI2366888.1"/>
    </source>
</evidence>
<dbReference type="AlphaFoldDB" id="A0AAD1UGM0"/>
<dbReference type="GO" id="GO:0003677">
    <property type="term" value="F:DNA binding"/>
    <property type="evidence" value="ECO:0007669"/>
    <property type="project" value="UniProtKB-KW"/>
</dbReference>
<feature type="domain" description="HTH myb-type" evidence="8">
    <location>
        <begin position="28"/>
        <end position="82"/>
    </location>
</feature>
<dbReference type="InterPro" id="IPR017930">
    <property type="entry name" value="Myb_dom"/>
</dbReference>
<evidence type="ECO:0000256" key="5">
    <source>
        <dbReference type="SAM" id="MobiDB-lite"/>
    </source>
</evidence>
<dbReference type="InterPro" id="IPR006447">
    <property type="entry name" value="Myb_dom_plants"/>
</dbReference>
<proteinExistence type="predicted"/>
<dbReference type="InterPro" id="IPR017884">
    <property type="entry name" value="SANT_dom"/>
</dbReference>
<dbReference type="InterPro" id="IPR009057">
    <property type="entry name" value="Homeodomain-like_sf"/>
</dbReference>
<dbReference type="EMBL" id="CAMPGE010007973">
    <property type="protein sequence ID" value="CAI2366888.1"/>
    <property type="molecule type" value="Genomic_DNA"/>
</dbReference>
<name>A0AAD1UGM0_EUPCR</name>
<dbReference type="Pfam" id="PF00249">
    <property type="entry name" value="Myb_DNA-binding"/>
    <property type="match status" value="1"/>
</dbReference>
<feature type="domain" description="SANT" evidence="7">
    <location>
        <begin position="31"/>
        <end position="82"/>
    </location>
</feature>
<keyword evidence="10" id="KW-1185">Reference proteome</keyword>
<dbReference type="Proteomes" id="UP001295684">
    <property type="component" value="Unassembled WGS sequence"/>
</dbReference>
<accession>A0AAD1UGM0</accession>
<dbReference type="SMART" id="SM00717">
    <property type="entry name" value="SANT"/>
    <property type="match status" value="1"/>
</dbReference>
<keyword evidence="2" id="KW-0238">DNA-binding</keyword>
<evidence type="ECO:0000256" key="2">
    <source>
        <dbReference type="ARBA" id="ARBA00023125"/>
    </source>
</evidence>
<dbReference type="PROSITE" id="PS50090">
    <property type="entry name" value="MYB_LIKE"/>
    <property type="match status" value="1"/>
</dbReference>
<feature type="region of interest" description="Disordered" evidence="5">
    <location>
        <begin position="1"/>
        <end position="23"/>
    </location>
</feature>
<evidence type="ECO:0000256" key="4">
    <source>
        <dbReference type="ARBA" id="ARBA00023242"/>
    </source>
</evidence>
<dbReference type="InterPro" id="IPR001005">
    <property type="entry name" value="SANT/Myb"/>
</dbReference>
<dbReference type="PROSITE" id="PS51293">
    <property type="entry name" value="SANT"/>
    <property type="match status" value="1"/>
</dbReference>
<reference evidence="9" key="1">
    <citation type="submission" date="2023-07" db="EMBL/GenBank/DDBJ databases">
        <authorList>
            <consortium name="AG Swart"/>
            <person name="Singh M."/>
            <person name="Singh A."/>
            <person name="Seah K."/>
            <person name="Emmerich C."/>
        </authorList>
    </citation>
    <scope>NUCLEOTIDE SEQUENCE</scope>
    <source>
        <strain evidence="9">DP1</strain>
    </source>
</reference>
<dbReference type="Gene3D" id="1.10.10.60">
    <property type="entry name" value="Homeodomain-like"/>
    <property type="match status" value="1"/>
</dbReference>
<dbReference type="PROSITE" id="PS51294">
    <property type="entry name" value="HTH_MYB"/>
    <property type="match status" value="1"/>
</dbReference>